<proteinExistence type="predicted"/>
<name>A0A1W0WSK7_HYPEX</name>
<gene>
    <name evidence="2" type="ORF">BV898_07772</name>
</gene>
<evidence type="ECO:0000256" key="1">
    <source>
        <dbReference type="SAM" id="MobiDB-lite"/>
    </source>
</evidence>
<protein>
    <submittedName>
        <fullName evidence="2">Uncharacterized protein</fullName>
    </submittedName>
</protein>
<feature type="region of interest" description="Disordered" evidence="1">
    <location>
        <begin position="1"/>
        <end position="116"/>
    </location>
</feature>
<keyword evidence="3" id="KW-1185">Reference proteome</keyword>
<sequence>MNSSRQTKNSSESHDLTQQRHRDNNPGGSSMPDGIPTSGTSVAPAVERRLEAGKSAETSSTSQSQNPIVGLLGSKRKRGGKVTLKTGVLTPDKRAKTEDATSGASAVSAKESSSNAYLEEMKKYSDQLCAEERHARPLVK</sequence>
<reference evidence="3" key="1">
    <citation type="submission" date="2017-01" db="EMBL/GenBank/DDBJ databases">
        <title>Comparative genomics of anhydrobiosis in the tardigrade Hypsibius dujardini.</title>
        <authorList>
            <person name="Yoshida Y."/>
            <person name="Koutsovoulos G."/>
            <person name="Laetsch D."/>
            <person name="Stevens L."/>
            <person name="Kumar S."/>
            <person name="Horikawa D."/>
            <person name="Ishino K."/>
            <person name="Komine S."/>
            <person name="Tomita M."/>
            <person name="Blaxter M."/>
            <person name="Arakawa K."/>
        </authorList>
    </citation>
    <scope>NUCLEOTIDE SEQUENCE [LARGE SCALE GENOMIC DNA]</scope>
    <source>
        <strain evidence="3">Z151</strain>
    </source>
</reference>
<dbReference type="OrthoDB" id="5983145at2759"/>
<dbReference type="Proteomes" id="UP000192578">
    <property type="component" value="Unassembled WGS sequence"/>
</dbReference>
<organism evidence="2 3">
    <name type="scientific">Hypsibius exemplaris</name>
    <name type="common">Freshwater tardigrade</name>
    <dbReference type="NCBI Taxonomy" id="2072580"/>
    <lineage>
        <taxon>Eukaryota</taxon>
        <taxon>Metazoa</taxon>
        <taxon>Ecdysozoa</taxon>
        <taxon>Tardigrada</taxon>
        <taxon>Eutardigrada</taxon>
        <taxon>Parachela</taxon>
        <taxon>Hypsibioidea</taxon>
        <taxon>Hypsibiidae</taxon>
        <taxon>Hypsibius</taxon>
    </lineage>
</organism>
<feature type="compositionally biased region" description="Polar residues" evidence="1">
    <location>
        <begin position="56"/>
        <end position="67"/>
    </location>
</feature>
<comment type="caution">
    <text evidence="2">The sequence shown here is derived from an EMBL/GenBank/DDBJ whole genome shotgun (WGS) entry which is preliminary data.</text>
</comment>
<dbReference type="EMBL" id="MTYJ01000052">
    <property type="protein sequence ID" value="OQV18182.1"/>
    <property type="molecule type" value="Genomic_DNA"/>
</dbReference>
<evidence type="ECO:0000313" key="2">
    <source>
        <dbReference type="EMBL" id="OQV18182.1"/>
    </source>
</evidence>
<feature type="compositionally biased region" description="Basic and acidic residues" evidence="1">
    <location>
        <begin position="11"/>
        <end position="24"/>
    </location>
</feature>
<dbReference type="AlphaFoldDB" id="A0A1W0WSK7"/>
<feature type="compositionally biased region" description="Polar residues" evidence="1">
    <location>
        <begin position="100"/>
        <end position="116"/>
    </location>
</feature>
<feature type="compositionally biased region" description="Polar residues" evidence="1">
    <location>
        <begin position="1"/>
        <end position="10"/>
    </location>
</feature>
<evidence type="ECO:0000313" key="3">
    <source>
        <dbReference type="Proteomes" id="UP000192578"/>
    </source>
</evidence>
<accession>A0A1W0WSK7</accession>